<keyword evidence="3" id="KW-1185">Reference proteome</keyword>
<sequence length="583" mass="66226">MNKLLLTNLFLILCGGWAQAQPHEATHHLDSAGRLYWNKKLPVYLWVSSTPDSAQQRLTRAAKPQYADPLYLDTEGLNYIRTRYAVDKETQNTVTPHQEVMLEIYADGMAPSIKNTFQDAQIHQAAGKTYYGSSLSIQLQSEDKMSGVKQIYYAVNSERFIAYTEPVQMDQQGEFEVKFYAVDFVGNASPVEQKQFIVDLEAPVSNLNVNGITKENVISLSSKIYLLKNDKLSGVKATYYKFDEGTYKVYNGKGIDFAFLEEGHHRITYYSEDEVGNKEQEKTFEFYLDKSAPLMAADILGDRYLANNQIYFSGRTKLKLTAIDNKVGVKEIKYSIDNGEFLEYQNPFYLPNVTGEHYIRYYSVDNLNNQTQSGNATGYEEFKHNVSKVYVDLTGPTLSHSINGKHLYRKDTLLIGPNNTIQLAAVDGESGLQKITYSFDGELSETEYTQPLTQAKEGLHQLEFFGYDNVNNRNVERLFFFTDHSAPKIFINFSVGAIDTKGNLDIYPAHVGIFLSATDTYAGLENIYYSLNDQAERLYSGQISRLKPNKKYRLKIRAVDYLGNSSTKEISFRTSRQQGSAKQ</sequence>
<protein>
    <submittedName>
        <fullName evidence="2">Uncharacterized protein</fullName>
    </submittedName>
</protein>
<feature type="signal peptide" evidence="1">
    <location>
        <begin position="1"/>
        <end position="20"/>
    </location>
</feature>
<dbReference type="Gene3D" id="3.30.1920.20">
    <property type="match status" value="2"/>
</dbReference>
<accession>A0AAW9SD62</accession>
<dbReference type="Proteomes" id="UP001403385">
    <property type="component" value="Unassembled WGS sequence"/>
</dbReference>
<organism evidence="2 3">
    <name type="scientific">Rapidithrix thailandica</name>
    <dbReference type="NCBI Taxonomy" id="413964"/>
    <lineage>
        <taxon>Bacteria</taxon>
        <taxon>Pseudomonadati</taxon>
        <taxon>Bacteroidota</taxon>
        <taxon>Cytophagia</taxon>
        <taxon>Cytophagales</taxon>
        <taxon>Flammeovirgaceae</taxon>
        <taxon>Rapidithrix</taxon>
    </lineage>
</organism>
<dbReference type="AlphaFoldDB" id="A0AAW9SD62"/>
<comment type="caution">
    <text evidence="2">The sequence shown here is derived from an EMBL/GenBank/DDBJ whole genome shotgun (WGS) entry which is preliminary data.</text>
</comment>
<evidence type="ECO:0000313" key="3">
    <source>
        <dbReference type="Proteomes" id="UP001403385"/>
    </source>
</evidence>
<proteinExistence type="predicted"/>
<dbReference type="EMBL" id="JBDKWZ010000013">
    <property type="protein sequence ID" value="MEN7550264.1"/>
    <property type="molecule type" value="Genomic_DNA"/>
</dbReference>
<evidence type="ECO:0000313" key="2">
    <source>
        <dbReference type="EMBL" id="MEN7550264.1"/>
    </source>
</evidence>
<dbReference type="InterPro" id="IPR058094">
    <property type="entry name" value="Ig-like_OmpL47-like"/>
</dbReference>
<feature type="chain" id="PRO_5043465936" evidence="1">
    <location>
        <begin position="21"/>
        <end position="583"/>
    </location>
</feature>
<dbReference type="RefSeq" id="WP_346823045.1">
    <property type="nucleotide sequence ID" value="NZ_JBDKWZ010000013.1"/>
</dbReference>
<dbReference type="NCBIfam" id="NF047446">
    <property type="entry name" value="barrel_OmpL47"/>
    <property type="match status" value="4"/>
</dbReference>
<gene>
    <name evidence="2" type="ORF">AAG747_20260</name>
</gene>
<evidence type="ECO:0000256" key="1">
    <source>
        <dbReference type="SAM" id="SignalP"/>
    </source>
</evidence>
<reference evidence="2 3" key="1">
    <citation type="submission" date="2024-04" db="EMBL/GenBank/DDBJ databases">
        <title>Novel genus in family Flammeovirgaceae.</title>
        <authorList>
            <person name="Nguyen T.H."/>
            <person name="Vuong T.Q."/>
            <person name="Le H."/>
            <person name="Kim S.-G."/>
        </authorList>
    </citation>
    <scope>NUCLEOTIDE SEQUENCE [LARGE SCALE GENOMIC DNA]</scope>
    <source>
        <strain evidence="2 3">JCM 23209</strain>
    </source>
</reference>
<keyword evidence="1" id="KW-0732">Signal</keyword>
<name>A0AAW9SD62_9BACT</name>